<feature type="compositionally biased region" description="Low complexity" evidence="1">
    <location>
        <begin position="165"/>
        <end position="179"/>
    </location>
</feature>
<feature type="non-terminal residue" evidence="2">
    <location>
        <position position="211"/>
    </location>
</feature>
<proteinExistence type="predicted"/>
<accession>A0ABN9WMW1</accession>
<feature type="region of interest" description="Disordered" evidence="1">
    <location>
        <begin position="1"/>
        <end position="24"/>
    </location>
</feature>
<feature type="compositionally biased region" description="Low complexity" evidence="1">
    <location>
        <begin position="189"/>
        <end position="211"/>
    </location>
</feature>
<comment type="caution">
    <text evidence="2">The sequence shown here is derived from an EMBL/GenBank/DDBJ whole genome shotgun (WGS) entry which is preliminary data.</text>
</comment>
<evidence type="ECO:0000256" key="1">
    <source>
        <dbReference type="SAM" id="MobiDB-lite"/>
    </source>
</evidence>
<keyword evidence="3" id="KW-1185">Reference proteome</keyword>
<evidence type="ECO:0000313" key="3">
    <source>
        <dbReference type="Proteomes" id="UP001189429"/>
    </source>
</evidence>
<reference evidence="2" key="1">
    <citation type="submission" date="2023-10" db="EMBL/GenBank/DDBJ databases">
        <authorList>
            <person name="Chen Y."/>
            <person name="Shah S."/>
            <person name="Dougan E. K."/>
            <person name="Thang M."/>
            <person name="Chan C."/>
        </authorList>
    </citation>
    <scope>NUCLEOTIDE SEQUENCE [LARGE SCALE GENOMIC DNA]</scope>
</reference>
<name>A0ABN9WMW1_9DINO</name>
<protein>
    <submittedName>
        <fullName evidence="2">Uncharacterized protein</fullName>
    </submittedName>
</protein>
<dbReference type="EMBL" id="CAUYUJ010018795">
    <property type="protein sequence ID" value="CAK0886380.1"/>
    <property type="molecule type" value="Genomic_DNA"/>
</dbReference>
<evidence type="ECO:0000313" key="2">
    <source>
        <dbReference type="EMBL" id="CAK0886380.1"/>
    </source>
</evidence>
<gene>
    <name evidence="2" type="ORF">PCOR1329_LOCUS67744</name>
</gene>
<feature type="region of interest" description="Disordered" evidence="1">
    <location>
        <begin position="138"/>
        <end position="211"/>
    </location>
</feature>
<organism evidence="2 3">
    <name type="scientific">Prorocentrum cordatum</name>
    <dbReference type="NCBI Taxonomy" id="2364126"/>
    <lineage>
        <taxon>Eukaryota</taxon>
        <taxon>Sar</taxon>
        <taxon>Alveolata</taxon>
        <taxon>Dinophyceae</taxon>
        <taxon>Prorocentrales</taxon>
        <taxon>Prorocentraceae</taxon>
        <taxon>Prorocentrum</taxon>
    </lineage>
</organism>
<feature type="compositionally biased region" description="Pro residues" evidence="1">
    <location>
        <begin position="154"/>
        <end position="164"/>
    </location>
</feature>
<feature type="compositionally biased region" description="Low complexity" evidence="1">
    <location>
        <begin position="138"/>
        <end position="153"/>
    </location>
</feature>
<sequence>MPPPVPPEVRPWQPHMQQEDPRRLRPELGACVSRRPPCCRGDAGPPEHFTADLEACEGAYVPSVDSLVSLPSAPGSDLGALAHCEELLAGLRSSLRSDLREELHQLRAVHLLPAMASLHDAVQQSLGEAEERLHAALAGRPCGPAPGRLAPAAGPGPPQGPPQGPQGAAAPGGARGPPRADQRMFCSEPAASGSGSPRPSSAASGSLPRLL</sequence>
<dbReference type="Proteomes" id="UP001189429">
    <property type="component" value="Unassembled WGS sequence"/>
</dbReference>